<accession>X7EDW0</accession>
<evidence type="ECO:0000256" key="4">
    <source>
        <dbReference type="ARBA" id="ARBA00022519"/>
    </source>
</evidence>
<comment type="subunit">
    <text evidence="9">The complex comprises the extracytoplasmic solute receptor protein and the two transmembrane proteins.</text>
</comment>
<dbReference type="AlphaFoldDB" id="X7EDW0"/>
<evidence type="ECO:0000256" key="7">
    <source>
        <dbReference type="ARBA" id="ARBA00023136"/>
    </source>
</evidence>
<dbReference type="PANTHER" id="PTHR35011:SF10">
    <property type="entry name" value="TRAP TRANSPORTER SMALL PERMEASE PROTEIN"/>
    <property type="match status" value="1"/>
</dbReference>
<keyword evidence="6 9" id="KW-1133">Transmembrane helix</keyword>
<dbReference type="GO" id="GO:0005886">
    <property type="term" value="C:plasma membrane"/>
    <property type="evidence" value="ECO:0007669"/>
    <property type="project" value="UniProtKB-SubCell"/>
</dbReference>
<keyword evidence="2 9" id="KW-0813">Transport</keyword>
<feature type="transmembrane region" description="Helical" evidence="9">
    <location>
        <begin position="137"/>
        <end position="154"/>
    </location>
</feature>
<keyword evidence="12" id="KW-1185">Reference proteome</keyword>
<evidence type="ECO:0000259" key="10">
    <source>
        <dbReference type="Pfam" id="PF04290"/>
    </source>
</evidence>
<gene>
    <name evidence="11" type="ORF">OCH239_10625</name>
</gene>
<comment type="function">
    <text evidence="9">Part of the tripartite ATP-independent periplasmic (TRAP) transport system.</text>
</comment>
<feature type="transmembrane region" description="Helical" evidence="9">
    <location>
        <begin position="20"/>
        <end position="43"/>
    </location>
</feature>
<evidence type="ECO:0000313" key="12">
    <source>
        <dbReference type="Proteomes" id="UP000022447"/>
    </source>
</evidence>
<dbReference type="Proteomes" id="UP000022447">
    <property type="component" value="Unassembled WGS sequence"/>
</dbReference>
<evidence type="ECO:0000256" key="6">
    <source>
        <dbReference type="ARBA" id="ARBA00022989"/>
    </source>
</evidence>
<keyword evidence="4 9" id="KW-0997">Cell inner membrane</keyword>
<organism evidence="11 12">
    <name type="scientific">Roseivivax halodurans JCM 10272</name>
    <dbReference type="NCBI Taxonomy" id="1449350"/>
    <lineage>
        <taxon>Bacteria</taxon>
        <taxon>Pseudomonadati</taxon>
        <taxon>Pseudomonadota</taxon>
        <taxon>Alphaproteobacteria</taxon>
        <taxon>Rhodobacterales</taxon>
        <taxon>Roseobacteraceae</taxon>
        <taxon>Roseivivax</taxon>
    </lineage>
</organism>
<comment type="similarity">
    <text evidence="8 9">Belongs to the TRAP transporter small permease family.</text>
</comment>
<dbReference type="InterPro" id="IPR055348">
    <property type="entry name" value="DctQ"/>
</dbReference>
<dbReference type="STRING" id="1449350.OCH239_10625"/>
<keyword evidence="5 9" id="KW-0812">Transmembrane</keyword>
<protein>
    <recommendedName>
        <fullName evidence="9">TRAP transporter small permease protein</fullName>
    </recommendedName>
</protein>
<feature type="transmembrane region" description="Helical" evidence="9">
    <location>
        <begin position="55"/>
        <end position="73"/>
    </location>
</feature>
<dbReference type="PANTHER" id="PTHR35011">
    <property type="entry name" value="2,3-DIKETO-L-GULONATE TRAP TRANSPORTER SMALL PERMEASE PROTEIN YIAM"/>
    <property type="match status" value="1"/>
</dbReference>
<evidence type="ECO:0000256" key="1">
    <source>
        <dbReference type="ARBA" id="ARBA00004429"/>
    </source>
</evidence>
<name>X7EDW0_9RHOB</name>
<dbReference type="eggNOG" id="COG4665">
    <property type="taxonomic scope" value="Bacteria"/>
</dbReference>
<dbReference type="RefSeq" id="WP_051489557.1">
    <property type="nucleotide sequence ID" value="NZ_JALZ01000028.1"/>
</dbReference>
<evidence type="ECO:0000256" key="8">
    <source>
        <dbReference type="ARBA" id="ARBA00038436"/>
    </source>
</evidence>
<feature type="transmembrane region" description="Helical" evidence="9">
    <location>
        <begin position="93"/>
        <end position="116"/>
    </location>
</feature>
<evidence type="ECO:0000256" key="3">
    <source>
        <dbReference type="ARBA" id="ARBA00022475"/>
    </source>
</evidence>
<evidence type="ECO:0000313" key="11">
    <source>
        <dbReference type="EMBL" id="ETX13366.1"/>
    </source>
</evidence>
<evidence type="ECO:0000256" key="5">
    <source>
        <dbReference type="ARBA" id="ARBA00022692"/>
    </source>
</evidence>
<feature type="domain" description="Tripartite ATP-independent periplasmic transporters DctQ component" evidence="10">
    <location>
        <begin position="29"/>
        <end position="158"/>
    </location>
</feature>
<dbReference type="GO" id="GO:0022857">
    <property type="term" value="F:transmembrane transporter activity"/>
    <property type="evidence" value="ECO:0007669"/>
    <property type="project" value="UniProtKB-UniRule"/>
</dbReference>
<dbReference type="OrthoDB" id="2877624at2"/>
<evidence type="ECO:0000256" key="9">
    <source>
        <dbReference type="RuleBase" id="RU369079"/>
    </source>
</evidence>
<sequence length="174" mass="18884">MTTLFLVRSVYGRFLTLCGWVAGVATFAMMCLVTVNVVTRYAFNRPIAGTLELTEGALPLIIFLSLALTQFHGGHIRVTLLTDRLPQGLARGLSVLAMLAGAVLFAWAAWAGWLSAEKSFAIGEMKRGSIRYPIWPIKYAVSFGMALLTLQFLLDALCTAVGMTPASPDPEEVE</sequence>
<reference evidence="11 12" key="1">
    <citation type="submission" date="2014-01" db="EMBL/GenBank/DDBJ databases">
        <title>Roseivivax halodurans JCM 10272 Genome Sequencing.</title>
        <authorList>
            <person name="Lai Q."/>
            <person name="Li G."/>
            <person name="Shao Z."/>
        </authorList>
    </citation>
    <scope>NUCLEOTIDE SEQUENCE [LARGE SCALE GENOMIC DNA]</scope>
    <source>
        <strain evidence="11 12">JCM 10272</strain>
    </source>
</reference>
<dbReference type="GO" id="GO:0015740">
    <property type="term" value="P:C4-dicarboxylate transport"/>
    <property type="evidence" value="ECO:0007669"/>
    <property type="project" value="TreeGrafter"/>
</dbReference>
<dbReference type="Pfam" id="PF04290">
    <property type="entry name" value="DctQ"/>
    <property type="match status" value="1"/>
</dbReference>
<keyword evidence="7 9" id="KW-0472">Membrane</keyword>
<comment type="subcellular location">
    <subcellularLocation>
        <location evidence="1 9">Cell inner membrane</location>
        <topology evidence="1 9">Multi-pass membrane protein</topology>
    </subcellularLocation>
</comment>
<proteinExistence type="inferred from homology"/>
<keyword evidence="3" id="KW-1003">Cell membrane</keyword>
<dbReference type="InterPro" id="IPR007387">
    <property type="entry name" value="TRAP_DctQ"/>
</dbReference>
<evidence type="ECO:0000256" key="2">
    <source>
        <dbReference type="ARBA" id="ARBA00022448"/>
    </source>
</evidence>
<dbReference type="EMBL" id="JALZ01000028">
    <property type="protein sequence ID" value="ETX13366.1"/>
    <property type="molecule type" value="Genomic_DNA"/>
</dbReference>
<comment type="caution">
    <text evidence="11">The sequence shown here is derived from an EMBL/GenBank/DDBJ whole genome shotgun (WGS) entry which is preliminary data.</text>
</comment>